<reference evidence="1" key="1">
    <citation type="submission" date="2021-06" db="EMBL/GenBank/DDBJ databases">
        <authorList>
            <person name="Kallberg Y."/>
            <person name="Tangrot J."/>
            <person name="Rosling A."/>
        </authorList>
    </citation>
    <scope>NUCLEOTIDE SEQUENCE</scope>
    <source>
        <strain evidence="1">AZ414A</strain>
    </source>
</reference>
<evidence type="ECO:0000313" key="2">
    <source>
        <dbReference type="Proteomes" id="UP000789706"/>
    </source>
</evidence>
<proteinExistence type="predicted"/>
<comment type="caution">
    <text evidence="1">The sequence shown here is derived from an EMBL/GenBank/DDBJ whole genome shotgun (WGS) entry which is preliminary data.</text>
</comment>
<gene>
    <name evidence="1" type="ORF">DEBURN_LOCUS3945</name>
</gene>
<accession>A0A9N8ZAA7</accession>
<dbReference type="Proteomes" id="UP000789706">
    <property type="component" value="Unassembled WGS sequence"/>
</dbReference>
<evidence type="ECO:0000313" key="1">
    <source>
        <dbReference type="EMBL" id="CAG8486563.1"/>
    </source>
</evidence>
<organism evidence="1 2">
    <name type="scientific">Diversispora eburnea</name>
    <dbReference type="NCBI Taxonomy" id="1213867"/>
    <lineage>
        <taxon>Eukaryota</taxon>
        <taxon>Fungi</taxon>
        <taxon>Fungi incertae sedis</taxon>
        <taxon>Mucoromycota</taxon>
        <taxon>Glomeromycotina</taxon>
        <taxon>Glomeromycetes</taxon>
        <taxon>Diversisporales</taxon>
        <taxon>Diversisporaceae</taxon>
        <taxon>Diversispora</taxon>
    </lineage>
</organism>
<dbReference type="EMBL" id="CAJVPK010000272">
    <property type="protein sequence ID" value="CAG8486563.1"/>
    <property type="molecule type" value="Genomic_DNA"/>
</dbReference>
<protein>
    <submittedName>
        <fullName evidence="1">8072_t:CDS:1</fullName>
    </submittedName>
</protein>
<dbReference type="AlphaFoldDB" id="A0A9N8ZAA7"/>
<keyword evidence="2" id="KW-1185">Reference proteome</keyword>
<name>A0A9N8ZAA7_9GLOM</name>
<sequence length="143" mass="15992">MSSEDLIEQTVRKSKINFRDLTEFTISQTIVTYADGTSSDNDDSRLGISKQEEDLLLETPVKDTPEDYVSLYQRCWDADLLEKLMEKLTDDTDEVGVDASGSDSSNQSGSLKHFAKPDVTIFFTSLKLLARGSRDGFYTNSLS</sequence>